<keyword evidence="6" id="KW-1185">Reference proteome</keyword>
<keyword evidence="3" id="KW-1133">Transmembrane helix</keyword>
<dbReference type="STRING" id="53406.SAMN05421553_1685"/>
<proteinExistence type="predicted"/>
<gene>
    <name evidence="5" type="ORF">SAMN05421553_1685</name>
</gene>
<sequence>MTAKVGSLSGGPACEAGKLIVEVIGKDHPPGQRIVIYDETDNQQQEALTKRRKLEPLVAPAFSSTLHIWPWDNEPTRHLWLEVETEKGGPLFLPLMNDAKATPRQVDQQWNQIVPIVPLTPMRSSTNEKDQGIPVLARPGYLYVFYRGKLWRELEIRQSEGKNTYHDIDVKAFRQQDGFCIGPRDACGKGLQEIWLPARWNRDQVSDVELAFAEVQLPAARLHRLEQDTKLRAQRCQRFNMQASAQQFKKLGAGPDGRSLAQGLLLAILSQNASAMQPAAEAEARRRSLNNRIFPLNLTEPQRLREPLYEPQFDHPTHYLHDLAGGYPAKCYQTAQKLVDGYEAGRAPHLRKAPELDPLAICLERKLLAMRPSQDKTQQTKQKEKLEESVKNWQAQPAVADALADARTRQIAGLLVEDAVYRMRQLRDRIEAAQAAVSLAAERASLQPHYASALLVSNFVLPLRIDGKTNPLSSSAKALDAEGHERIRHILAEPLGHHAQIAHGQARRCLASCLKEPSNQQTLGDLFCLDGFDYLGAFALTGQCMASMAKRLNDPLNLSFRRKATDQEKLLLDIADNNRHPLNAMLWPTADQQICMAPYQSPAGKEENLGDGRLRPKALAALENAALPKPDKVQLLEAAVLIAAAQRGDFKSLLGFKSSINALMSVLGVLQGILKAAENAVTTAQGRVNQATAEVDTSGRSVGQSQEVLRNDARLARLNIYEARSFQLARTMLPETLGAMRFERSGRVNTRDHYIVRPDLLGMTTTGPGTRMNGTVRDGQGGVTATSNASEARAAGLPAGKQEHLLVVLPVRHETTQRLERLYQQLRELFQAQENLNRQQTSLNEANRAYQARLRSGVYRTLNSPIMPPLMMMFELFNVRAEWASLEVTFRSRSRLRAGVGVFSALYDAGLALELLAERVAHDTRVMRTLSAGLDRTLFRNRLAVGNLFAANVTTRMTLGAVGAVLFTGLNISDSINEFALGDDAGWGYALMAAGGVATFASAFMVGPAAGAPLLALGPAGWMIAIGLALTLAGAALVWWLDDTPVEEWLKLGPFGKDQPGIFIDTVRPAHLLDEKEAFYRLVGLFAGVHIQVEANPEQAKARSSYPIPGQEARHQAMREANIRIQIASNLPGLISSLGASQMRVGIWQRLHRSSPSPRGDRMVETVELLPGQNFYLDTSLHADKAKPKPAYLLYQEQTPAGLDLYLRQPPTPPAQRSGISITIHRYSWAVRAQVIADDGKQQWHFPAPPPVAPLRFNASEHGKPNYTATQQAFWADEQSNQN</sequence>
<dbReference type="CDD" id="cd20705">
    <property type="entry name" value="MIX_I"/>
    <property type="match status" value="1"/>
</dbReference>
<name>A0A1H4WGK7_PSEAG</name>
<organism evidence="5 6">
    <name type="scientific">Pseudomonas anguilliseptica</name>
    <dbReference type="NCBI Taxonomy" id="53406"/>
    <lineage>
        <taxon>Bacteria</taxon>
        <taxon>Pseudomonadati</taxon>
        <taxon>Pseudomonadota</taxon>
        <taxon>Gammaproteobacteria</taxon>
        <taxon>Pseudomonadales</taxon>
        <taxon>Pseudomonadaceae</taxon>
        <taxon>Pseudomonas</taxon>
    </lineage>
</organism>
<feature type="region of interest" description="Disordered" evidence="2">
    <location>
        <begin position="760"/>
        <end position="793"/>
    </location>
</feature>
<dbReference type="InterPro" id="IPR046864">
    <property type="entry name" value="VasX_N"/>
</dbReference>
<dbReference type="OrthoDB" id="5406083at2"/>
<feature type="transmembrane region" description="Helical" evidence="3">
    <location>
        <begin position="1014"/>
        <end position="1041"/>
    </location>
</feature>
<evidence type="ECO:0000313" key="6">
    <source>
        <dbReference type="Proteomes" id="UP000242849"/>
    </source>
</evidence>
<dbReference type="EMBL" id="FNSC01000001">
    <property type="protein sequence ID" value="SEC92462.1"/>
    <property type="molecule type" value="Genomic_DNA"/>
</dbReference>
<feature type="transmembrane region" description="Helical" evidence="3">
    <location>
        <begin position="987"/>
        <end position="1007"/>
    </location>
</feature>
<feature type="coiled-coil region" evidence="1">
    <location>
        <begin position="376"/>
        <end position="443"/>
    </location>
</feature>
<protein>
    <recommendedName>
        <fullName evidence="4">Toxin VasX N-terminal region domain-containing protein</fullName>
    </recommendedName>
</protein>
<feature type="transmembrane region" description="Helical" evidence="3">
    <location>
        <begin position="944"/>
        <end position="967"/>
    </location>
</feature>
<evidence type="ECO:0000256" key="2">
    <source>
        <dbReference type="SAM" id="MobiDB-lite"/>
    </source>
</evidence>
<keyword evidence="3" id="KW-0472">Membrane</keyword>
<feature type="domain" description="Toxin VasX N-terminal region" evidence="4">
    <location>
        <begin position="136"/>
        <end position="246"/>
    </location>
</feature>
<accession>A0A1H4WGK7</accession>
<keyword evidence="1" id="KW-0175">Coiled coil</keyword>
<dbReference type="Pfam" id="PF20249">
    <property type="entry name" value="VasX_N"/>
    <property type="match status" value="1"/>
</dbReference>
<feature type="transmembrane region" description="Helical" evidence="3">
    <location>
        <begin position="898"/>
        <end position="917"/>
    </location>
</feature>
<evidence type="ECO:0000259" key="4">
    <source>
        <dbReference type="Pfam" id="PF20249"/>
    </source>
</evidence>
<keyword evidence="3" id="KW-0812">Transmembrane</keyword>
<evidence type="ECO:0000256" key="1">
    <source>
        <dbReference type="SAM" id="Coils"/>
    </source>
</evidence>
<dbReference type="Proteomes" id="UP000242849">
    <property type="component" value="Unassembled WGS sequence"/>
</dbReference>
<dbReference type="RefSeq" id="WP_090379059.1">
    <property type="nucleotide sequence ID" value="NZ_FNSC01000001.1"/>
</dbReference>
<feature type="coiled-coil region" evidence="1">
    <location>
        <begin position="812"/>
        <end position="853"/>
    </location>
</feature>
<evidence type="ECO:0000256" key="3">
    <source>
        <dbReference type="SAM" id="Phobius"/>
    </source>
</evidence>
<reference evidence="6" key="1">
    <citation type="submission" date="2016-10" db="EMBL/GenBank/DDBJ databases">
        <authorList>
            <person name="Varghese N."/>
            <person name="Submissions S."/>
        </authorList>
    </citation>
    <scope>NUCLEOTIDE SEQUENCE [LARGE SCALE GENOMIC DNA]</scope>
    <source>
        <strain evidence="6">DSM 12111</strain>
    </source>
</reference>
<evidence type="ECO:0000313" key="5">
    <source>
        <dbReference type="EMBL" id="SEC92462.1"/>
    </source>
</evidence>